<keyword evidence="7" id="KW-0811">Translocation</keyword>
<evidence type="ECO:0000256" key="10">
    <source>
        <dbReference type="SAM" id="MobiDB-lite"/>
    </source>
</evidence>
<feature type="compositionally biased region" description="Low complexity" evidence="10">
    <location>
        <begin position="437"/>
        <end position="461"/>
    </location>
</feature>
<gene>
    <name evidence="12" type="ORF">K469DRAFT_600109</name>
</gene>
<dbReference type="PANTHER" id="PTHR23198">
    <property type="entry name" value="NUCLEOPORIN"/>
    <property type="match status" value="1"/>
</dbReference>
<dbReference type="OrthoDB" id="3797628at2759"/>
<keyword evidence="5" id="KW-0509">mRNA transport</keyword>
<evidence type="ECO:0000313" key="13">
    <source>
        <dbReference type="Proteomes" id="UP000800200"/>
    </source>
</evidence>
<dbReference type="EMBL" id="ML994676">
    <property type="protein sequence ID" value="KAF2178380.1"/>
    <property type="molecule type" value="Genomic_DNA"/>
</dbReference>
<feature type="compositionally biased region" description="Acidic residues" evidence="10">
    <location>
        <begin position="1164"/>
        <end position="1177"/>
    </location>
</feature>
<dbReference type="Pfam" id="PF04096">
    <property type="entry name" value="Nucleoporin2"/>
    <property type="match status" value="1"/>
</dbReference>
<keyword evidence="13" id="KW-1185">Reference proteome</keyword>
<dbReference type="GO" id="GO:0008139">
    <property type="term" value="F:nuclear localization sequence binding"/>
    <property type="evidence" value="ECO:0007669"/>
    <property type="project" value="TreeGrafter"/>
</dbReference>
<feature type="region of interest" description="Disordered" evidence="10">
    <location>
        <begin position="778"/>
        <end position="910"/>
    </location>
</feature>
<feature type="compositionally biased region" description="Low complexity" evidence="10">
    <location>
        <begin position="481"/>
        <end position="497"/>
    </location>
</feature>
<evidence type="ECO:0000256" key="1">
    <source>
        <dbReference type="ARBA" id="ARBA00004567"/>
    </source>
</evidence>
<feature type="compositionally biased region" description="Polar residues" evidence="10">
    <location>
        <begin position="462"/>
        <end position="480"/>
    </location>
</feature>
<feature type="compositionally biased region" description="Gly residues" evidence="10">
    <location>
        <begin position="426"/>
        <end position="436"/>
    </location>
</feature>
<comment type="subcellular location">
    <subcellularLocation>
        <location evidence="1">Nucleus</location>
        <location evidence="1">Nuclear pore complex</location>
    </subcellularLocation>
</comment>
<dbReference type="PROSITE" id="PS51434">
    <property type="entry name" value="NUP_C"/>
    <property type="match status" value="1"/>
</dbReference>
<keyword evidence="8" id="KW-0906">Nuclear pore complex</keyword>
<feature type="compositionally biased region" description="Acidic residues" evidence="10">
    <location>
        <begin position="1124"/>
        <end position="1138"/>
    </location>
</feature>
<evidence type="ECO:0000256" key="2">
    <source>
        <dbReference type="ARBA" id="ARBA00008926"/>
    </source>
</evidence>
<evidence type="ECO:0000256" key="5">
    <source>
        <dbReference type="ARBA" id="ARBA00022816"/>
    </source>
</evidence>
<feature type="region of interest" description="Disordered" evidence="10">
    <location>
        <begin position="1060"/>
        <end position="1148"/>
    </location>
</feature>
<evidence type="ECO:0000256" key="6">
    <source>
        <dbReference type="ARBA" id="ARBA00022927"/>
    </source>
</evidence>
<dbReference type="GO" id="GO:0034398">
    <property type="term" value="P:telomere tethering at nuclear periphery"/>
    <property type="evidence" value="ECO:0007669"/>
    <property type="project" value="TreeGrafter"/>
</dbReference>
<feature type="compositionally biased region" description="Acidic residues" evidence="10">
    <location>
        <begin position="1060"/>
        <end position="1070"/>
    </location>
</feature>
<dbReference type="GO" id="GO:0003723">
    <property type="term" value="F:RNA binding"/>
    <property type="evidence" value="ECO:0007669"/>
    <property type="project" value="TreeGrafter"/>
</dbReference>
<keyword evidence="9" id="KW-0539">Nucleus</keyword>
<dbReference type="PANTHER" id="PTHR23198:SF6">
    <property type="entry name" value="NUCLEAR PORE COMPLEX PROTEIN NUP98-NUP96"/>
    <property type="match status" value="1"/>
</dbReference>
<evidence type="ECO:0000313" key="12">
    <source>
        <dbReference type="EMBL" id="KAF2178380.1"/>
    </source>
</evidence>
<feature type="region of interest" description="Disordered" evidence="10">
    <location>
        <begin position="114"/>
        <end position="203"/>
    </location>
</feature>
<feature type="domain" description="Peptidase S59" evidence="11">
    <location>
        <begin position="903"/>
        <end position="1052"/>
    </location>
</feature>
<proteinExistence type="inferred from homology"/>
<dbReference type="GO" id="GO:0044614">
    <property type="term" value="C:nuclear pore cytoplasmic filaments"/>
    <property type="evidence" value="ECO:0007669"/>
    <property type="project" value="TreeGrafter"/>
</dbReference>
<dbReference type="Gene3D" id="1.25.40.690">
    <property type="match status" value="1"/>
</dbReference>
<dbReference type="GO" id="GO:0006606">
    <property type="term" value="P:protein import into nucleus"/>
    <property type="evidence" value="ECO:0007669"/>
    <property type="project" value="TreeGrafter"/>
</dbReference>
<feature type="compositionally biased region" description="Polar residues" evidence="10">
    <location>
        <begin position="498"/>
        <end position="509"/>
    </location>
</feature>
<feature type="compositionally biased region" description="Low complexity" evidence="10">
    <location>
        <begin position="260"/>
        <end position="270"/>
    </location>
</feature>
<protein>
    <recommendedName>
        <fullName evidence="11">Peptidase S59 domain-containing protein</fullName>
    </recommendedName>
</protein>
<reference evidence="12" key="1">
    <citation type="journal article" date="2020" name="Stud. Mycol.">
        <title>101 Dothideomycetes genomes: a test case for predicting lifestyles and emergence of pathogens.</title>
        <authorList>
            <person name="Haridas S."/>
            <person name="Albert R."/>
            <person name="Binder M."/>
            <person name="Bloem J."/>
            <person name="Labutti K."/>
            <person name="Salamov A."/>
            <person name="Andreopoulos B."/>
            <person name="Baker S."/>
            <person name="Barry K."/>
            <person name="Bills G."/>
            <person name="Bluhm B."/>
            <person name="Cannon C."/>
            <person name="Castanera R."/>
            <person name="Culley D."/>
            <person name="Daum C."/>
            <person name="Ezra D."/>
            <person name="Gonzalez J."/>
            <person name="Henrissat B."/>
            <person name="Kuo A."/>
            <person name="Liang C."/>
            <person name="Lipzen A."/>
            <person name="Lutzoni F."/>
            <person name="Magnuson J."/>
            <person name="Mondo S."/>
            <person name="Nolan M."/>
            <person name="Ohm R."/>
            <person name="Pangilinan J."/>
            <person name="Park H.-J."/>
            <person name="Ramirez L."/>
            <person name="Alfaro M."/>
            <person name="Sun H."/>
            <person name="Tritt A."/>
            <person name="Yoshinaga Y."/>
            <person name="Zwiers L.-H."/>
            <person name="Turgeon B."/>
            <person name="Goodwin S."/>
            <person name="Spatafora J."/>
            <person name="Crous P."/>
            <person name="Grigoriev I."/>
        </authorList>
    </citation>
    <scope>NUCLEOTIDE SEQUENCE</scope>
    <source>
        <strain evidence="12">CBS 207.26</strain>
    </source>
</reference>
<feature type="compositionally biased region" description="Polar residues" evidence="10">
    <location>
        <begin position="841"/>
        <end position="867"/>
    </location>
</feature>
<dbReference type="GO" id="GO:0000973">
    <property type="term" value="P:post-transcriptional tethering of RNA polymerase II gene DNA at nuclear periphery"/>
    <property type="evidence" value="ECO:0007669"/>
    <property type="project" value="TreeGrafter"/>
</dbReference>
<comment type="similarity">
    <text evidence="2">Belongs to the nucleoporin GLFG family.</text>
</comment>
<dbReference type="FunFam" id="1.10.10.2360:FF:000001">
    <property type="entry name" value="Nuclear pore complex protein Nup98-Nup96"/>
    <property type="match status" value="1"/>
</dbReference>
<feature type="compositionally biased region" description="Polar residues" evidence="10">
    <location>
        <begin position="406"/>
        <end position="425"/>
    </location>
</feature>
<feature type="compositionally biased region" description="Gly residues" evidence="10">
    <location>
        <begin position="138"/>
        <end position="147"/>
    </location>
</feature>
<dbReference type="SUPFAM" id="SSF82215">
    <property type="entry name" value="C-terminal autoproteolytic domain of nucleoporin nup98"/>
    <property type="match status" value="1"/>
</dbReference>
<feature type="compositionally biased region" description="Polar residues" evidence="10">
    <location>
        <begin position="884"/>
        <end position="893"/>
    </location>
</feature>
<feature type="compositionally biased region" description="Polar residues" evidence="10">
    <location>
        <begin position="778"/>
        <end position="799"/>
    </location>
</feature>
<evidence type="ECO:0000256" key="3">
    <source>
        <dbReference type="ARBA" id="ARBA00022448"/>
    </source>
</evidence>
<feature type="compositionally biased region" description="Polar residues" evidence="10">
    <location>
        <begin position="1082"/>
        <end position="1106"/>
    </location>
</feature>
<evidence type="ECO:0000256" key="8">
    <source>
        <dbReference type="ARBA" id="ARBA00023132"/>
    </source>
</evidence>
<feature type="region of interest" description="Disordered" evidence="10">
    <location>
        <begin position="1160"/>
        <end position="1206"/>
    </location>
</feature>
<feature type="compositionally biased region" description="Low complexity" evidence="10">
    <location>
        <begin position="539"/>
        <end position="592"/>
    </location>
</feature>
<evidence type="ECO:0000259" key="11">
    <source>
        <dbReference type="PROSITE" id="PS51434"/>
    </source>
</evidence>
<dbReference type="Gene3D" id="3.30.1610.10">
    <property type="entry name" value="Peptidase S59, nucleoporin"/>
    <property type="match status" value="1"/>
</dbReference>
<feature type="region of interest" description="Disordered" evidence="10">
    <location>
        <begin position="1241"/>
        <end position="1264"/>
    </location>
</feature>
<feature type="compositionally biased region" description="Low complexity" evidence="10">
    <location>
        <begin position="278"/>
        <end position="302"/>
    </location>
</feature>
<feature type="region of interest" description="Disordered" evidence="10">
    <location>
        <begin position="260"/>
        <end position="619"/>
    </location>
</feature>
<dbReference type="GO" id="GO:0006405">
    <property type="term" value="P:RNA export from nucleus"/>
    <property type="evidence" value="ECO:0007669"/>
    <property type="project" value="TreeGrafter"/>
</dbReference>
<sequence length="2042" mass="216987">MSFGSGGFSGFGSNNNSTFGSGGGFGSNNNNSGGFGSNTNTFGSSNSGGSLFGNNNNTSTGFGGFGSNNNNTSFGSRPFASTSGGGLFGGSTATSGSGGFGGFGSTANNTTSTGFGGSNTGGGLFGQNKPGFGSSTTGTGGLFGGGNTTASTTGGFGSTNTTGGFGGSAPGGFVNQPSPNNGTASTPFTAFQEKDGSGSTSTQHFQTITFQPQYSNYSLEELRLVDYNQGRRYGNQNGQAGAFGQSTGFGGFGNTNNNTSAGFGSNSNPNPGGGLFGGNNTSTTNTGFGSSNTNTGFGSNTNTGGGLFGQNKPGGLFGSTPTSQPSGGLFGNPTASNTGGGFGSGSTTFGSSNTGGNLFGQQNQNQTKPFGGFGSNTSNTTNPFGGSTGTTGFGQTNTSTGGGLFGQQNQTSSAPTFGSNQQTSNTGGGLFGGGGAFSQNQQNQNQSSSGGLFSGFGQNNQPNQQKPSLFGGSTATNQGPSLFGQNNQNQQSGGLFNIGSNTNNQSQGSGLFGQKPATAGSNLFGGATTNTGSTGGMFGNPNTQNQQQNQQGSGPFGQQNQQKPSLFGGSTTTNTNTGGLFSNLGQSNTNTSGLGGSLFGSQNQQQQTQQPQLGNSLFGASGNSLLQTSMTTNPYGNDALFAGLATPTTSPGPLATPLSSSQKLRKSAILPQHKLNASANSRLITPQKKIGGYGFTYSTYGTPNSASSSSSPGFSSSLLAGGGFTRSLGKSLSTSNLRNSYTPETSILAPGAFSTNGRSFAGGSMKKLNVNRNINARGSLFGNDNDTPSTVKKTVSFDRSANGGDRNGITNGTENNGSTNGALVLRRESDDDSPGAEEASSRTSSTPTVNGNVTNGASSRPEMQQVNGKELTPVPENGVALGDASSSSLNAKQPGQKVPDPQPGDYWSTPSLDVLRKMSRQELQSVNNFVVGRNQIGKIEFNPGNSVDLSGVDLDKLFNDIIELTPRNATVYGAQTTVPKPAEGTSLNVPSRITLENSWPRAAPRGHKKEATVETNGFKLQKHIERLKRVGNTKFEKYIVQTGEWIFRVDHFSSYGLNDDDFDSDEEMESSELSPVPDTPAQLGSSQMTGTPQEGSILSPTQSSPDDTFDFKKGKRKRVSLPGEFEDELAYEEDDLDDSMNTNGESFLGERSAGLLDGQHDVDYSESSESESVEEQDMAGSVSGPVQTAEHPAAKESDPFKDSVKPKSILKVSQPLKSVFGTPSKGQLVFDDNWANQLQRTISPKKQDRQALRQSQGDVLRERDGNITKLAQSLNGQTIATSIDLMNSLFGETDKQSKVSAKRVGHGIELPYAKRPKTSNDLDELSGSDKHFHSCNKPHFSANGTLVYSNKGTNSLEGGVFTTAQETIIGAHKDTRFTKLPTFPDASPQTLNSQHQHTKIFSDADTGVPFARVDALRETGWLDFTDVAKSVAIDNPAGVHEQKAWELLAILFDEYDEIPSDMSQEHFSQHAERFRKDKLSDFWESLVFSDAERHAQKARTPEEKAIAYISGHNIADACHNLLSGLDLRLATIVSQIDGGDLMMRRDMATQIEEWRRMDTLAEMDDSVRALYELLAGNCGRSEGKIGDGRENRASTFNIAGRFGLDWRRAFGLRLWYGTLVDEPIEMAVAQFADALREGREDVKPVPWFVEQDIDTGWKDPEPNSREDILWGILKLYASSKLDLPANLEDVLAPENVSGHPLNARQSFQMFQLFKARQEEDEEGRKVSMPTSRSANGLRESFLSSTASAAEKDDQADDALTALGDNLTLTYAASLHTTELWTTAVFVYMHLSLPAMREHYIRSLLEQYSHTFSAVDSDPIFNTLSQKLRIPTAWIYSAAALQAKTGGDDVRQTTYLIKAGELDEAHEVLCRSVGPSSIVSRDYDALRELLGDFIPSPTNSHANKEPVQGWSQGGQVYFDYIHLLDLTSHQSSYRVDDALNKDIRKLLSGLQYSLEAVARDKWESRGLEERVALAEIAGVVAELVAQNEVCFHHNSRLLESRANLLQHENKARVLKLPLTEDRWLRHTRELSMGYYRAVIAGAR</sequence>
<evidence type="ECO:0000256" key="9">
    <source>
        <dbReference type="ARBA" id="ARBA00023242"/>
    </source>
</evidence>
<feature type="compositionally biased region" description="Low complexity" evidence="10">
    <location>
        <begin position="599"/>
        <end position="617"/>
    </location>
</feature>
<feature type="compositionally biased region" description="Polar residues" evidence="10">
    <location>
        <begin position="175"/>
        <end position="189"/>
    </location>
</feature>
<name>A0A6A6DKC0_9PEZI</name>
<dbReference type="InterPro" id="IPR025574">
    <property type="entry name" value="Nucleoporin_FG_rpt"/>
</dbReference>
<dbReference type="InterPro" id="IPR007230">
    <property type="entry name" value="Nup98_auto-Pept-S59_dom"/>
</dbReference>
<feature type="compositionally biased region" description="Low complexity" evidence="10">
    <location>
        <begin position="148"/>
        <end position="162"/>
    </location>
</feature>
<feature type="compositionally biased region" description="Low complexity" evidence="10">
    <location>
        <begin position="345"/>
        <end position="366"/>
    </location>
</feature>
<keyword evidence="4" id="KW-0068">Autocatalytic cleavage</keyword>
<feature type="compositionally biased region" description="Low complexity" evidence="10">
    <location>
        <begin position="375"/>
        <end position="385"/>
    </location>
</feature>
<dbReference type="Proteomes" id="UP000800200">
    <property type="component" value="Unassembled WGS sequence"/>
</dbReference>
<dbReference type="Gene3D" id="1.10.10.2360">
    <property type="match status" value="1"/>
</dbReference>
<dbReference type="Pfam" id="PF12110">
    <property type="entry name" value="Nup96"/>
    <property type="match status" value="1"/>
</dbReference>
<feature type="compositionally biased region" description="Gly residues" evidence="10">
    <location>
        <begin position="114"/>
        <end position="125"/>
    </location>
</feature>
<evidence type="ECO:0000256" key="7">
    <source>
        <dbReference type="ARBA" id="ARBA00023010"/>
    </source>
</evidence>
<dbReference type="InterPro" id="IPR021967">
    <property type="entry name" value="Nup98_C"/>
</dbReference>
<organism evidence="12 13">
    <name type="scientific">Zopfia rhizophila CBS 207.26</name>
    <dbReference type="NCBI Taxonomy" id="1314779"/>
    <lineage>
        <taxon>Eukaryota</taxon>
        <taxon>Fungi</taxon>
        <taxon>Dikarya</taxon>
        <taxon>Ascomycota</taxon>
        <taxon>Pezizomycotina</taxon>
        <taxon>Dothideomycetes</taxon>
        <taxon>Dothideomycetes incertae sedis</taxon>
        <taxon>Zopfiaceae</taxon>
        <taxon>Zopfia</taxon>
    </lineage>
</organism>
<dbReference type="InterPro" id="IPR036903">
    <property type="entry name" value="Nup98_auto-Pept-S59_dom_sf"/>
</dbReference>
<feature type="compositionally biased region" description="Basic and acidic residues" evidence="10">
    <location>
        <begin position="1192"/>
        <end position="1205"/>
    </location>
</feature>
<dbReference type="GO" id="GO:0051028">
    <property type="term" value="P:mRNA transport"/>
    <property type="evidence" value="ECO:0007669"/>
    <property type="project" value="UniProtKB-KW"/>
</dbReference>
<accession>A0A6A6DKC0</accession>
<keyword evidence="6" id="KW-0653">Protein transport</keyword>
<evidence type="ECO:0000256" key="4">
    <source>
        <dbReference type="ARBA" id="ARBA00022813"/>
    </source>
</evidence>
<keyword evidence="3" id="KW-0813">Transport</keyword>
<dbReference type="InterPro" id="IPR037665">
    <property type="entry name" value="Nucleoporin_S59-like"/>
</dbReference>
<dbReference type="GO" id="GO:0017056">
    <property type="term" value="F:structural constituent of nuclear pore"/>
    <property type="evidence" value="ECO:0007669"/>
    <property type="project" value="InterPro"/>
</dbReference>
<feature type="compositionally biased region" description="Low complexity" evidence="10">
    <location>
        <begin position="807"/>
        <end position="821"/>
    </location>
</feature>
<dbReference type="Pfam" id="PF13634">
    <property type="entry name" value="Nucleoporin_FG"/>
    <property type="match status" value="3"/>
</dbReference>